<dbReference type="PANTHER" id="PTHR10782">
    <property type="entry name" value="ZINC FINGER MIZ DOMAIN-CONTAINING PROTEIN"/>
    <property type="match status" value="1"/>
</dbReference>
<keyword evidence="4" id="KW-0479">Metal-binding</keyword>
<evidence type="ECO:0000313" key="12">
    <source>
        <dbReference type="EMBL" id="GJN91907.1"/>
    </source>
</evidence>
<dbReference type="GO" id="GO:0016925">
    <property type="term" value="P:protein sumoylation"/>
    <property type="evidence" value="ECO:0007669"/>
    <property type="project" value="TreeGrafter"/>
</dbReference>
<comment type="pathway">
    <text evidence="1">Protein modification; protein sumoylation.</text>
</comment>
<evidence type="ECO:0000259" key="10">
    <source>
        <dbReference type="PROSITE" id="PS51044"/>
    </source>
</evidence>
<dbReference type="InterPro" id="IPR031141">
    <property type="entry name" value="SIZ1/2_SP-RING"/>
</dbReference>
<feature type="region of interest" description="Disordered" evidence="9">
    <location>
        <begin position="78"/>
        <end position="118"/>
    </location>
</feature>
<evidence type="ECO:0000256" key="2">
    <source>
        <dbReference type="ARBA" id="ARBA00005383"/>
    </source>
</evidence>
<feature type="compositionally biased region" description="Low complexity" evidence="9">
    <location>
        <begin position="93"/>
        <end position="103"/>
    </location>
</feature>
<feature type="compositionally biased region" description="Low complexity" evidence="9">
    <location>
        <begin position="650"/>
        <end position="672"/>
    </location>
</feature>
<keyword evidence="3" id="KW-0808">Transferase</keyword>
<dbReference type="PROSITE" id="PS51466">
    <property type="entry name" value="PINIT"/>
    <property type="match status" value="1"/>
</dbReference>
<name>A0AAV5GQZ7_9BASI</name>
<feature type="compositionally biased region" description="Polar residues" evidence="9">
    <location>
        <begin position="710"/>
        <end position="724"/>
    </location>
</feature>
<accession>A0AAV5GQZ7</accession>
<gene>
    <name evidence="12" type="ORF">Rhopal_004932-T1</name>
</gene>
<reference evidence="12 13" key="1">
    <citation type="submission" date="2021-12" db="EMBL/GenBank/DDBJ databases">
        <title>High titer production of polyol ester of fatty acids by Rhodotorula paludigena BS15 towards product separation-free biomass refinery.</title>
        <authorList>
            <person name="Mano J."/>
            <person name="Ono H."/>
            <person name="Tanaka T."/>
            <person name="Naito K."/>
            <person name="Sushida H."/>
            <person name="Ike M."/>
            <person name="Tokuyasu K."/>
            <person name="Kitaoka M."/>
        </authorList>
    </citation>
    <scope>NUCLEOTIDE SEQUENCE [LARGE SCALE GENOMIC DNA]</scope>
    <source>
        <strain evidence="12 13">BS15</strain>
    </source>
</reference>
<feature type="region of interest" description="Disordered" evidence="9">
    <location>
        <begin position="612"/>
        <end position="797"/>
    </location>
</feature>
<dbReference type="Proteomes" id="UP001342314">
    <property type="component" value="Unassembled WGS sequence"/>
</dbReference>
<protein>
    <recommendedName>
        <fullName evidence="14">SP-RING-type domain-containing protein</fullName>
    </recommendedName>
</protein>
<organism evidence="12 13">
    <name type="scientific">Rhodotorula paludigena</name>
    <dbReference type="NCBI Taxonomy" id="86838"/>
    <lineage>
        <taxon>Eukaryota</taxon>
        <taxon>Fungi</taxon>
        <taxon>Dikarya</taxon>
        <taxon>Basidiomycota</taxon>
        <taxon>Pucciniomycotina</taxon>
        <taxon>Microbotryomycetes</taxon>
        <taxon>Sporidiobolales</taxon>
        <taxon>Sporidiobolaceae</taxon>
        <taxon>Rhodotorula</taxon>
    </lineage>
</organism>
<feature type="domain" description="PINIT" evidence="11">
    <location>
        <begin position="329"/>
        <end position="496"/>
    </location>
</feature>
<feature type="compositionally biased region" description="Low complexity" evidence="9">
    <location>
        <begin position="767"/>
        <end position="780"/>
    </location>
</feature>
<dbReference type="InterPro" id="IPR038654">
    <property type="entry name" value="PINIT_sf"/>
</dbReference>
<evidence type="ECO:0000256" key="9">
    <source>
        <dbReference type="SAM" id="MobiDB-lite"/>
    </source>
</evidence>
<comment type="similarity">
    <text evidence="2">Belongs to the PIAS family.</text>
</comment>
<evidence type="ECO:0000256" key="7">
    <source>
        <dbReference type="ARBA" id="ARBA00022833"/>
    </source>
</evidence>
<dbReference type="PANTHER" id="PTHR10782:SF4">
    <property type="entry name" value="TONALLI, ISOFORM E"/>
    <property type="match status" value="1"/>
</dbReference>
<evidence type="ECO:0000256" key="3">
    <source>
        <dbReference type="ARBA" id="ARBA00022679"/>
    </source>
</evidence>
<feature type="domain" description="SP-RING-type" evidence="10">
    <location>
        <begin position="525"/>
        <end position="606"/>
    </location>
</feature>
<evidence type="ECO:0008006" key="14">
    <source>
        <dbReference type="Google" id="ProtNLM"/>
    </source>
</evidence>
<sequence length="826" mass="86356">MHPYPHPQHPDSSAYQPPALQQHPHAFASFARQRALGFLAPHLSGAAPFTHPAYSTHSAPPQPPCYVPYGTFAPTYGQDYLDYAPPPPPQQQPSPALSASHSPELGAASFGQARRSPSPFTDLQLEHQRLEIDYTMSSDAVAFHEAVRDLGHLTVDKLKAAIRNSNSHLSLHIRMSGKKADLHDALLTQLNAEYLRYDKQRFRDMKRIIANARTSTGGYSSLAYNGAAARGTWVGPGYGSNNGASTSANGYGSVTGSYSAGGSGGTTPYGGGSATPGYRAGTAAGGAGVSGGLPPPRFGAGAGATSSNGYGGATPGASAGMSGSGGGAWTSARAHEIPIRFRPSPFFRVDKSLSGVTTLAKATPGDRKTSVISLQLTEAQRALLAASKESPSNPQYQVRLYCTSDTNYNPLRPSAGTQYPAPVEFPLTCEIKLNGVTVNANTKGIKKQPGTAPPVNLSGKAGAAVALTAGAMNRIEFIYINTEKTYYLIAYLVEYTPVPTVVSRVKAGKTKSKDEVIGDIVKLNSDEDVEASSFGLSLKDPLSFMRIDIPIRSQHCDHIACFDASTWFEVNEQTPQWQCPICSKTLKVDDMVVDGYLEDILKICSSSVESVTVEPDGTWRSDNNKFGTAKPRSVAGSAVPSGRSTPLPPSALASGSSAADGGDGANSSADEAGAGDGKGKPRASEALLLSDDSDDDDMPLAKRPRLVVPSSASGSATPFSTASANGGGGGGLSKRREVVDLTLDSEDEDAPPPPPPPPPARAATSMGATTLGITAAGAAGRPSLEMARTGSSADRKSVAEVQADIDVMEARMVREHGPDWRKTFGY</sequence>
<dbReference type="GO" id="GO:0000785">
    <property type="term" value="C:chromatin"/>
    <property type="evidence" value="ECO:0007669"/>
    <property type="project" value="TreeGrafter"/>
</dbReference>
<dbReference type="InterPro" id="IPR013083">
    <property type="entry name" value="Znf_RING/FYVE/PHD"/>
</dbReference>
<comment type="caution">
    <text evidence="12">The sequence shown here is derived from an EMBL/GenBank/DDBJ whole genome shotgun (WGS) entry which is preliminary data.</text>
</comment>
<dbReference type="Gene3D" id="2.60.120.780">
    <property type="entry name" value="PINIT domain"/>
    <property type="match status" value="1"/>
</dbReference>
<dbReference type="Gene3D" id="3.30.40.10">
    <property type="entry name" value="Zinc/RING finger domain, C3HC4 (zinc finger)"/>
    <property type="match status" value="1"/>
</dbReference>
<dbReference type="GO" id="GO:0061665">
    <property type="term" value="F:SUMO ligase activity"/>
    <property type="evidence" value="ECO:0007669"/>
    <property type="project" value="TreeGrafter"/>
</dbReference>
<dbReference type="EMBL" id="BQKY01000010">
    <property type="protein sequence ID" value="GJN91907.1"/>
    <property type="molecule type" value="Genomic_DNA"/>
</dbReference>
<evidence type="ECO:0000259" key="11">
    <source>
        <dbReference type="PROSITE" id="PS51466"/>
    </source>
</evidence>
<dbReference type="Pfam" id="PF14324">
    <property type="entry name" value="PINIT"/>
    <property type="match status" value="1"/>
</dbReference>
<keyword evidence="13" id="KW-1185">Reference proteome</keyword>
<dbReference type="PROSITE" id="PS51044">
    <property type="entry name" value="ZF_SP_RING"/>
    <property type="match status" value="1"/>
</dbReference>
<evidence type="ECO:0000313" key="13">
    <source>
        <dbReference type="Proteomes" id="UP001342314"/>
    </source>
</evidence>
<evidence type="ECO:0000256" key="4">
    <source>
        <dbReference type="ARBA" id="ARBA00022723"/>
    </source>
</evidence>
<dbReference type="Pfam" id="PF02891">
    <property type="entry name" value="zf-MIZ"/>
    <property type="match status" value="1"/>
</dbReference>
<dbReference type="InterPro" id="IPR004181">
    <property type="entry name" value="Znf_MIZ"/>
</dbReference>
<dbReference type="CDD" id="cd16792">
    <property type="entry name" value="SP-RING_Siz-like"/>
    <property type="match status" value="1"/>
</dbReference>
<dbReference type="GO" id="GO:0008270">
    <property type="term" value="F:zinc ion binding"/>
    <property type="evidence" value="ECO:0007669"/>
    <property type="project" value="UniProtKB-KW"/>
</dbReference>
<evidence type="ECO:0000256" key="1">
    <source>
        <dbReference type="ARBA" id="ARBA00004718"/>
    </source>
</evidence>
<evidence type="ECO:0000256" key="6">
    <source>
        <dbReference type="ARBA" id="ARBA00022786"/>
    </source>
</evidence>
<keyword evidence="5 8" id="KW-0863">Zinc-finger</keyword>
<evidence type="ECO:0000256" key="8">
    <source>
        <dbReference type="PROSITE-ProRule" id="PRU00452"/>
    </source>
</evidence>
<keyword evidence="6" id="KW-0833">Ubl conjugation pathway</keyword>
<evidence type="ECO:0000256" key="5">
    <source>
        <dbReference type="ARBA" id="ARBA00022771"/>
    </source>
</evidence>
<feature type="compositionally biased region" description="Pro residues" evidence="9">
    <location>
        <begin position="751"/>
        <end position="760"/>
    </location>
</feature>
<proteinExistence type="inferred from homology"/>
<dbReference type="InterPro" id="IPR023321">
    <property type="entry name" value="PINIT"/>
</dbReference>
<keyword evidence="7" id="KW-0862">Zinc</keyword>
<dbReference type="AlphaFoldDB" id="A0AAV5GQZ7"/>